<keyword evidence="11" id="KW-1185">Reference proteome</keyword>
<dbReference type="GO" id="GO:0008233">
    <property type="term" value="F:peptidase activity"/>
    <property type="evidence" value="ECO:0007669"/>
    <property type="project" value="UniProtKB-KW"/>
</dbReference>
<proteinExistence type="inferred from homology"/>
<dbReference type="InterPro" id="IPR036590">
    <property type="entry name" value="SRAP-like"/>
</dbReference>
<keyword evidence="5" id="KW-0190">Covalent protein-DNA linkage</keyword>
<keyword evidence="4 8" id="KW-0378">Hydrolase</keyword>
<gene>
    <name evidence="10" type="ordered locus">Turpa_1430</name>
</gene>
<accession>I4B471</accession>
<evidence type="ECO:0000256" key="4">
    <source>
        <dbReference type="ARBA" id="ARBA00022801"/>
    </source>
</evidence>
<evidence type="ECO:0000256" key="8">
    <source>
        <dbReference type="RuleBase" id="RU364100"/>
    </source>
</evidence>
<dbReference type="PANTHER" id="PTHR13604">
    <property type="entry name" value="DC12-RELATED"/>
    <property type="match status" value="1"/>
</dbReference>
<evidence type="ECO:0000256" key="9">
    <source>
        <dbReference type="SAM" id="MobiDB-lite"/>
    </source>
</evidence>
<feature type="region of interest" description="Disordered" evidence="9">
    <location>
        <begin position="224"/>
        <end position="243"/>
    </location>
</feature>
<evidence type="ECO:0000313" key="11">
    <source>
        <dbReference type="Proteomes" id="UP000006048"/>
    </source>
</evidence>
<dbReference type="RefSeq" id="WP_014802592.1">
    <property type="nucleotide sequence ID" value="NC_018020.1"/>
</dbReference>
<dbReference type="Gene3D" id="3.90.1680.10">
    <property type="entry name" value="SOS response associated peptidase-like"/>
    <property type="match status" value="1"/>
</dbReference>
<dbReference type="SUPFAM" id="SSF143081">
    <property type="entry name" value="BB1717-like"/>
    <property type="match status" value="1"/>
</dbReference>
<keyword evidence="2 8" id="KW-0645">Protease</keyword>
<dbReference type="Proteomes" id="UP000006048">
    <property type="component" value="Chromosome"/>
</dbReference>
<dbReference type="PANTHER" id="PTHR13604:SF0">
    <property type="entry name" value="ABASIC SITE PROCESSING PROTEIN HMCES"/>
    <property type="match status" value="1"/>
</dbReference>
<dbReference type="AlphaFoldDB" id="I4B471"/>
<organism evidence="10 11">
    <name type="scientific">Turneriella parva (strain ATCC BAA-1111 / DSM 21527 / NCTC 11395 / H)</name>
    <name type="common">Leptospira parva</name>
    <dbReference type="NCBI Taxonomy" id="869212"/>
    <lineage>
        <taxon>Bacteria</taxon>
        <taxon>Pseudomonadati</taxon>
        <taxon>Spirochaetota</taxon>
        <taxon>Spirochaetia</taxon>
        <taxon>Leptospirales</taxon>
        <taxon>Leptospiraceae</taxon>
        <taxon>Turneriella</taxon>
    </lineage>
</organism>
<evidence type="ECO:0000256" key="6">
    <source>
        <dbReference type="ARBA" id="ARBA00023125"/>
    </source>
</evidence>
<keyword evidence="6" id="KW-0238">DNA-binding</keyword>
<dbReference type="OrthoDB" id="9782620at2"/>
<evidence type="ECO:0000256" key="5">
    <source>
        <dbReference type="ARBA" id="ARBA00023124"/>
    </source>
</evidence>
<keyword evidence="7" id="KW-0456">Lyase</keyword>
<keyword evidence="3" id="KW-0227">DNA damage</keyword>
<dbReference type="EMBL" id="CP002959">
    <property type="protein sequence ID" value="AFM12078.1"/>
    <property type="molecule type" value="Genomic_DNA"/>
</dbReference>
<evidence type="ECO:0000256" key="2">
    <source>
        <dbReference type="ARBA" id="ARBA00022670"/>
    </source>
</evidence>
<dbReference type="GO" id="GO:0016829">
    <property type="term" value="F:lyase activity"/>
    <property type="evidence" value="ECO:0007669"/>
    <property type="project" value="UniProtKB-KW"/>
</dbReference>
<dbReference type="EC" id="3.4.-.-" evidence="8"/>
<protein>
    <recommendedName>
        <fullName evidence="8">Abasic site processing protein</fullName>
        <ecNumber evidence="8">3.4.-.-</ecNumber>
    </recommendedName>
</protein>
<dbReference type="KEGG" id="tpx:Turpa_1430"/>
<reference evidence="10 11" key="1">
    <citation type="submission" date="2012-06" db="EMBL/GenBank/DDBJ databases">
        <title>The complete chromosome of genome of Turneriella parva DSM 21527.</title>
        <authorList>
            <consortium name="US DOE Joint Genome Institute (JGI-PGF)"/>
            <person name="Lucas S."/>
            <person name="Han J."/>
            <person name="Lapidus A."/>
            <person name="Bruce D."/>
            <person name="Goodwin L."/>
            <person name="Pitluck S."/>
            <person name="Peters L."/>
            <person name="Kyrpides N."/>
            <person name="Mavromatis K."/>
            <person name="Ivanova N."/>
            <person name="Mikhailova N."/>
            <person name="Chertkov O."/>
            <person name="Detter J.C."/>
            <person name="Tapia R."/>
            <person name="Han C."/>
            <person name="Land M."/>
            <person name="Hauser L."/>
            <person name="Markowitz V."/>
            <person name="Cheng J.-F."/>
            <person name="Hugenholtz P."/>
            <person name="Woyke T."/>
            <person name="Wu D."/>
            <person name="Gronow S."/>
            <person name="Wellnitz S."/>
            <person name="Brambilla E."/>
            <person name="Klenk H.-P."/>
            <person name="Eisen J.A."/>
        </authorList>
    </citation>
    <scope>NUCLEOTIDE SEQUENCE [LARGE SCALE GENOMIC DNA]</scope>
    <source>
        <strain evidence="11">ATCC BAA-1111 / DSM 21527 / NCTC 11395 / H</strain>
    </source>
</reference>
<dbReference type="GO" id="GO:0006508">
    <property type="term" value="P:proteolysis"/>
    <property type="evidence" value="ECO:0007669"/>
    <property type="project" value="UniProtKB-KW"/>
</dbReference>
<name>I4B471_TURPD</name>
<dbReference type="GO" id="GO:0106300">
    <property type="term" value="P:protein-DNA covalent cross-linking repair"/>
    <property type="evidence" value="ECO:0007669"/>
    <property type="project" value="InterPro"/>
</dbReference>
<sequence>MCGRLVLIKYATADGSIGYYRMWTGKGALDDIEQLRKVFLGRSRFDIRPTQIIDVFTINPATGKHETTGMKWGWQPEWTNGKPIINTRKEGAAQNRMWGKAFRERRCVVPASHFYEWQRREDAHRNVPWIIKRTGHEYMYLAGLYVKRKLASGEEVAEVSILTEPGNKLMTDIHNHGGNAGRQPVFLDEDIVPEWLNPQLQDSEKILTLLRPIEDGEYEAEMLEEIGNDKTHTPPKPRQQNLF</sequence>
<evidence type="ECO:0000256" key="7">
    <source>
        <dbReference type="ARBA" id="ARBA00023239"/>
    </source>
</evidence>
<dbReference type="GO" id="GO:0003697">
    <property type="term" value="F:single-stranded DNA binding"/>
    <property type="evidence" value="ECO:0007669"/>
    <property type="project" value="InterPro"/>
</dbReference>
<evidence type="ECO:0000256" key="1">
    <source>
        <dbReference type="ARBA" id="ARBA00008136"/>
    </source>
</evidence>
<dbReference type="InterPro" id="IPR003738">
    <property type="entry name" value="SRAP"/>
</dbReference>
<dbReference type="HOGENOM" id="CLU_035990_6_2_12"/>
<dbReference type="STRING" id="869212.Turpa_1430"/>
<evidence type="ECO:0000256" key="3">
    <source>
        <dbReference type="ARBA" id="ARBA00022763"/>
    </source>
</evidence>
<dbReference type="Pfam" id="PF02586">
    <property type="entry name" value="SRAP"/>
    <property type="match status" value="1"/>
</dbReference>
<evidence type="ECO:0000313" key="10">
    <source>
        <dbReference type="EMBL" id="AFM12078.1"/>
    </source>
</evidence>
<comment type="similarity">
    <text evidence="1 8">Belongs to the SOS response-associated peptidase family.</text>
</comment>